<gene>
    <name evidence="3" type="ORF">SAMN05216552_1005142</name>
</gene>
<dbReference type="PANTHER" id="PTHR30401:SF0">
    <property type="entry name" value="TRNA 2-SELENOURIDINE SYNTHASE"/>
    <property type="match status" value="1"/>
</dbReference>
<evidence type="ECO:0000259" key="2">
    <source>
        <dbReference type="PROSITE" id="PS50206"/>
    </source>
</evidence>
<evidence type="ECO:0000256" key="1">
    <source>
        <dbReference type="ARBA" id="ARBA00023266"/>
    </source>
</evidence>
<dbReference type="Gene3D" id="3.40.250.10">
    <property type="entry name" value="Rhodanese-like domain"/>
    <property type="match status" value="1"/>
</dbReference>
<dbReference type="PANTHER" id="PTHR30401">
    <property type="entry name" value="TRNA 2-SELENOURIDINE SYNTHASE"/>
    <property type="match status" value="1"/>
</dbReference>
<dbReference type="STRING" id="1035707.SAMN05216552_1005142"/>
<accession>A0A1I7HBL5</accession>
<dbReference type="RefSeq" id="WP_093554919.1">
    <property type="nucleotide sequence ID" value="NZ_FPBO01000005.1"/>
</dbReference>
<dbReference type="InterPro" id="IPR001763">
    <property type="entry name" value="Rhodanese-like_dom"/>
</dbReference>
<organism evidence="3 4">
    <name type="scientific">Pseudoduganella namucuonensis</name>
    <dbReference type="NCBI Taxonomy" id="1035707"/>
    <lineage>
        <taxon>Bacteria</taxon>
        <taxon>Pseudomonadati</taxon>
        <taxon>Pseudomonadota</taxon>
        <taxon>Betaproteobacteria</taxon>
        <taxon>Burkholderiales</taxon>
        <taxon>Oxalobacteraceae</taxon>
        <taxon>Telluria group</taxon>
        <taxon>Pseudoduganella</taxon>
    </lineage>
</organism>
<dbReference type="Pfam" id="PF26341">
    <property type="entry name" value="AAA_SelU"/>
    <property type="match status" value="1"/>
</dbReference>
<keyword evidence="4" id="KW-1185">Reference proteome</keyword>
<dbReference type="GO" id="GO:0002098">
    <property type="term" value="P:tRNA wobble uridine modification"/>
    <property type="evidence" value="ECO:0007669"/>
    <property type="project" value="InterPro"/>
</dbReference>
<dbReference type="AlphaFoldDB" id="A0A1I7HBL5"/>
<proteinExistence type="predicted"/>
<dbReference type="InterPro" id="IPR036873">
    <property type="entry name" value="Rhodanese-like_dom_sf"/>
</dbReference>
<evidence type="ECO:0000313" key="4">
    <source>
        <dbReference type="Proteomes" id="UP000199391"/>
    </source>
</evidence>
<dbReference type="Proteomes" id="UP000199391">
    <property type="component" value="Unassembled WGS sequence"/>
</dbReference>
<dbReference type="EMBL" id="FPBO01000005">
    <property type="protein sequence ID" value="SFU58081.1"/>
    <property type="molecule type" value="Genomic_DNA"/>
</dbReference>
<name>A0A1I7HBL5_9BURK</name>
<evidence type="ECO:0000313" key="3">
    <source>
        <dbReference type="EMBL" id="SFU58081.1"/>
    </source>
</evidence>
<dbReference type="InterPro" id="IPR058840">
    <property type="entry name" value="AAA_SelU"/>
</dbReference>
<dbReference type="NCBIfam" id="NF008752">
    <property type="entry name" value="PRK11784.1-4"/>
    <property type="match status" value="1"/>
</dbReference>
<dbReference type="NCBIfam" id="NF008750">
    <property type="entry name" value="PRK11784.1-2"/>
    <property type="match status" value="1"/>
</dbReference>
<sequence length="351" mass="38943">MKYPELSHFADLVDRLHEFDAIIDVRTEAEYALDHVPGAINCPVLDDEQRIVVGTTYKQVGAFEAKKMGAAMVARNIAQHIDALWQDKPRDWRPLVYCWRGGNRSGAMAHILAKIGWPVAQLDGGYKDYRQYVSAALERTPALDFRVLCGTTGSGKSRLLQTLESVGAQVLDLEQLAAHRGSVLGSIPSHPQPSQKAFESAIWDRLRRFDPALPVFVESESKKVGELRVPGALMDKMRASPCVALRLSREHRVALLMQDYAHYTHDAAALNEQLGLLAALHGRDKINAWRELANAGRMAELVGMLLSEHYDPAYLRSIDRNFPGNADAQVLELPGIAPDDFRAAALALHRP</sequence>
<dbReference type="GO" id="GO:0043828">
    <property type="term" value="F:tRNA 2-selenouridine synthase activity"/>
    <property type="evidence" value="ECO:0007669"/>
    <property type="project" value="InterPro"/>
</dbReference>
<keyword evidence="1" id="KW-0711">Selenium</keyword>
<dbReference type="PROSITE" id="PS50206">
    <property type="entry name" value="RHODANESE_3"/>
    <property type="match status" value="1"/>
</dbReference>
<dbReference type="Pfam" id="PF00581">
    <property type="entry name" value="Rhodanese"/>
    <property type="match status" value="1"/>
</dbReference>
<dbReference type="OrthoDB" id="9808735at2"/>
<protein>
    <submittedName>
        <fullName evidence="3">tRNA 2-selenouridine synthase</fullName>
    </submittedName>
</protein>
<dbReference type="InterPro" id="IPR017582">
    <property type="entry name" value="SelU"/>
</dbReference>
<dbReference type="SMART" id="SM00450">
    <property type="entry name" value="RHOD"/>
    <property type="match status" value="1"/>
</dbReference>
<feature type="domain" description="Rhodanese" evidence="2">
    <location>
        <begin position="22"/>
        <end position="138"/>
    </location>
</feature>
<reference evidence="4" key="1">
    <citation type="submission" date="2016-10" db="EMBL/GenBank/DDBJ databases">
        <authorList>
            <person name="Varghese N."/>
            <person name="Submissions S."/>
        </authorList>
    </citation>
    <scope>NUCLEOTIDE SEQUENCE [LARGE SCALE GENOMIC DNA]</scope>
    <source>
        <strain evidence="4">CGMCC 1.11014</strain>
    </source>
</reference>
<dbReference type="NCBIfam" id="TIGR03167">
    <property type="entry name" value="tRNA_sel_U_synt"/>
    <property type="match status" value="1"/>
</dbReference>
<dbReference type="SUPFAM" id="SSF52821">
    <property type="entry name" value="Rhodanese/Cell cycle control phosphatase"/>
    <property type="match status" value="1"/>
</dbReference>